<name>A0A1F8EV78_9BACT</name>
<accession>A0A1F8EV78</accession>
<proteinExistence type="predicted"/>
<gene>
    <name evidence="2" type="ORF">A2831_01820</name>
</gene>
<reference evidence="2 3" key="1">
    <citation type="journal article" date="2016" name="Nat. Commun.">
        <title>Thousands of microbial genomes shed light on interconnected biogeochemical processes in an aquifer system.</title>
        <authorList>
            <person name="Anantharaman K."/>
            <person name="Brown C.T."/>
            <person name="Hug L.A."/>
            <person name="Sharon I."/>
            <person name="Castelle C.J."/>
            <person name="Probst A.J."/>
            <person name="Thomas B.C."/>
            <person name="Singh A."/>
            <person name="Wilkins M.J."/>
            <person name="Karaoz U."/>
            <person name="Brodie E.L."/>
            <person name="Williams K.H."/>
            <person name="Hubbard S.S."/>
            <person name="Banfield J.F."/>
        </authorList>
    </citation>
    <scope>NUCLEOTIDE SEQUENCE [LARGE SCALE GENOMIC DNA]</scope>
</reference>
<dbReference type="AlphaFoldDB" id="A0A1F8EV78"/>
<evidence type="ECO:0000313" key="3">
    <source>
        <dbReference type="Proteomes" id="UP000177507"/>
    </source>
</evidence>
<evidence type="ECO:0000256" key="1">
    <source>
        <dbReference type="SAM" id="Coils"/>
    </source>
</evidence>
<comment type="caution">
    <text evidence="2">The sequence shown here is derived from an EMBL/GenBank/DDBJ whole genome shotgun (WGS) entry which is preliminary data.</text>
</comment>
<dbReference type="Proteomes" id="UP000177507">
    <property type="component" value="Unassembled WGS sequence"/>
</dbReference>
<keyword evidence="1" id="KW-0175">Coiled coil</keyword>
<feature type="coiled-coil region" evidence="1">
    <location>
        <begin position="143"/>
        <end position="170"/>
    </location>
</feature>
<dbReference type="EMBL" id="MGJI01000017">
    <property type="protein sequence ID" value="OGN04762.1"/>
    <property type="molecule type" value="Genomic_DNA"/>
</dbReference>
<evidence type="ECO:0000313" key="2">
    <source>
        <dbReference type="EMBL" id="OGN04762.1"/>
    </source>
</evidence>
<sequence length="171" mass="19439">MSNPIENPGDPEILKSSPHLDDRLNEAIKESEIAGGLDLESLPTGKRVEVWIENGERFVVEKREDGYYLSGHEEFCPKPTRVVWIGSVWGSSTSIKNNFIGRGMNLQFRLPWQENKPVEGDPDLVAQPHIQTPPIEDIRELTAEDDEAILKEYEREAAEGVEEIRREKSDD</sequence>
<protein>
    <submittedName>
        <fullName evidence="2">Uncharacterized protein</fullName>
    </submittedName>
</protein>
<organism evidence="2 3">
    <name type="scientific">Candidatus Yanofskybacteria bacterium RIFCSPHIGHO2_01_FULL_44_17</name>
    <dbReference type="NCBI Taxonomy" id="1802668"/>
    <lineage>
        <taxon>Bacteria</taxon>
        <taxon>Candidatus Yanofskyibacteriota</taxon>
    </lineage>
</organism>